<dbReference type="Proteomes" id="UP001293718">
    <property type="component" value="Unassembled WGS sequence"/>
</dbReference>
<dbReference type="InterPro" id="IPR050557">
    <property type="entry name" value="RTX_toxin/Mannuronan_C5-epim"/>
</dbReference>
<evidence type="ECO:0000256" key="3">
    <source>
        <dbReference type="SAM" id="MobiDB-lite"/>
    </source>
</evidence>
<dbReference type="Gene3D" id="2.150.10.10">
    <property type="entry name" value="Serralysin-like metalloprotease, C-terminal"/>
    <property type="match status" value="1"/>
</dbReference>
<sequence>SYTDGFKTAESVGSAATAAVANVNDAPTGGVTVSGTAEQGQTLTAVTSALADADGLGKLSYQWLRGGTAITGATGSAYKLVEADVGQALSVKVSYTDGFKAAESVASTATATVKYAHDVLNGDANGATVNDTLSGGRGDSALDGKNGNDKLDGNAGNDTLYGGAGNDTLNGGAGNDVLVGGTGLDQLTGGSGQDTFRFTGAFAGGTSADTLTDFTSVDDKLEFDHAVFTALGAVGQLAPGALCLGSKAAEADDRLIYKQSTGELFYDADGSKAGAAVLIAKLGANTVLKAEDLFVF</sequence>
<evidence type="ECO:0000313" key="5">
    <source>
        <dbReference type="Proteomes" id="UP001293718"/>
    </source>
</evidence>
<reference evidence="4 5" key="1">
    <citation type="submission" date="2023-11" db="EMBL/GenBank/DDBJ databases">
        <title>Draft genome of Azohydromonas lata strain H1 (DSM1123), a polyhydroxyalkanoate producer.</title>
        <authorList>
            <person name="Traversa D."/>
            <person name="D'Addabbo P."/>
            <person name="Pazzani C."/>
            <person name="Manzari C."/>
            <person name="Chiara M."/>
            <person name="Scrascia M."/>
        </authorList>
    </citation>
    <scope>NUCLEOTIDE SEQUENCE [LARGE SCALE GENOMIC DNA]</scope>
    <source>
        <strain evidence="4 5">H1</strain>
    </source>
</reference>
<feature type="compositionally biased region" description="Basic and acidic residues" evidence="3">
    <location>
        <begin position="140"/>
        <end position="149"/>
    </location>
</feature>
<dbReference type="InterPro" id="IPR018511">
    <property type="entry name" value="Hemolysin-typ_Ca-bd_CS"/>
</dbReference>
<dbReference type="EMBL" id="JAXOJX010000051">
    <property type="protein sequence ID" value="MDZ5459797.1"/>
    <property type="molecule type" value="Genomic_DNA"/>
</dbReference>
<comment type="subcellular location">
    <subcellularLocation>
        <location evidence="1">Secreted</location>
    </subcellularLocation>
</comment>
<feature type="region of interest" description="Disordered" evidence="3">
    <location>
        <begin position="126"/>
        <end position="149"/>
    </location>
</feature>
<evidence type="ECO:0000256" key="1">
    <source>
        <dbReference type="ARBA" id="ARBA00004613"/>
    </source>
</evidence>
<keyword evidence="2" id="KW-0964">Secreted</keyword>
<dbReference type="SUPFAM" id="SSF51120">
    <property type="entry name" value="beta-Roll"/>
    <property type="match status" value="1"/>
</dbReference>
<dbReference type="PANTHER" id="PTHR38340">
    <property type="entry name" value="S-LAYER PROTEIN"/>
    <property type="match status" value="1"/>
</dbReference>
<dbReference type="RefSeq" id="WP_407655803.1">
    <property type="nucleotide sequence ID" value="NZ_JAXOJX010000051.1"/>
</dbReference>
<organism evidence="4 5">
    <name type="scientific">Azohydromonas lata</name>
    <dbReference type="NCBI Taxonomy" id="45677"/>
    <lineage>
        <taxon>Bacteria</taxon>
        <taxon>Pseudomonadati</taxon>
        <taxon>Pseudomonadota</taxon>
        <taxon>Betaproteobacteria</taxon>
        <taxon>Burkholderiales</taxon>
        <taxon>Sphaerotilaceae</taxon>
        <taxon>Azohydromonas</taxon>
    </lineage>
</organism>
<name>A0ABU5ILK6_9BURK</name>
<dbReference type="PRINTS" id="PR00313">
    <property type="entry name" value="CABNDNGRPT"/>
</dbReference>
<evidence type="ECO:0008006" key="6">
    <source>
        <dbReference type="Google" id="ProtNLM"/>
    </source>
</evidence>
<dbReference type="Pfam" id="PF00353">
    <property type="entry name" value="HemolysinCabind"/>
    <property type="match status" value="1"/>
</dbReference>
<dbReference type="Gene3D" id="2.60.40.2700">
    <property type="match status" value="1"/>
</dbReference>
<dbReference type="PROSITE" id="PS00330">
    <property type="entry name" value="HEMOLYSIN_CALCIUM"/>
    <property type="match status" value="3"/>
</dbReference>
<evidence type="ECO:0000256" key="2">
    <source>
        <dbReference type="ARBA" id="ARBA00022525"/>
    </source>
</evidence>
<dbReference type="InterPro" id="IPR001343">
    <property type="entry name" value="Hemolysn_Ca-bd"/>
</dbReference>
<proteinExistence type="predicted"/>
<accession>A0ABU5ILK6</accession>
<gene>
    <name evidence="4" type="ORF">SM757_24765</name>
</gene>
<comment type="caution">
    <text evidence="4">The sequence shown here is derived from an EMBL/GenBank/DDBJ whole genome shotgun (WGS) entry which is preliminary data.</text>
</comment>
<evidence type="ECO:0000313" key="4">
    <source>
        <dbReference type="EMBL" id="MDZ5459797.1"/>
    </source>
</evidence>
<dbReference type="InterPro" id="IPR011049">
    <property type="entry name" value="Serralysin-like_metalloprot_C"/>
</dbReference>
<protein>
    <recommendedName>
        <fullName evidence="6">Hemolysin-type calcium-binding repeat-containing protein</fullName>
    </recommendedName>
</protein>
<keyword evidence="5" id="KW-1185">Reference proteome</keyword>
<dbReference type="PANTHER" id="PTHR38340:SF1">
    <property type="entry name" value="S-LAYER PROTEIN"/>
    <property type="match status" value="1"/>
</dbReference>
<feature type="non-terminal residue" evidence="4">
    <location>
        <position position="1"/>
    </location>
</feature>